<reference evidence="1 2" key="1">
    <citation type="submission" date="2014-07" db="EMBL/GenBank/DDBJ databases">
        <title>Genome Sequence of Rhodococcus opacus Strain R7, a Biodegrader of Mono- and Polycyclic Aromatic Hydrocarbons.</title>
        <authorList>
            <person name="Di Gennaro P."/>
            <person name="Zampolli J."/>
            <person name="Presti I."/>
            <person name="Cappelletti M."/>
            <person name="D'Ursi P."/>
            <person name="Orro A."/>
            <person name="Mezzelani A."/>
            <person name="Milanesi L."/>
        </authorList>
    </citation>
    <scope>NUCLEOTIDE SEQUENCE [LARGE SCALE GENOMIC DNA]</scope>
    <source>
        <strain evidence="1 2">R7</strain>
    </source>
</reference>
<dbReference type="AlphaFoldDB" id="A0A076ET39"/>
<dbReference type="Proteomes" id="UP000028488">
    <property type="component" value="Chromosome"/>
</dbReference>
<evidence type="ECO:0008006" key="3">
    <source>
        <dbReference type="Google" id="ProtNLM"/>
    </source>
</evidence>
<name>A0A076ET39_RHOOP</name>
<organism evidence="1 2">
    <name type="scientific">Rhodococcus opacus</name>
    <name type="common">Nocardia opaca</name>
    <dbReference type="NCBI Taxonomy" id="37919"/>
    <lineage>
        <taxon>Bacteria</taxon>
        <taxon>Bacillati</taxon>
        <taxon>Actinomycetota</taxon>
        <taxon>Actinomycetes</taxon>
        <taxon>Mycobacteriales</taxon>
        <taxon>Nocardiaceae</taxon>
        <taxon>Rhodococcus</taxon>
    </lineage>
</organism>
<proteinExistence type="predicted"/>
<dbReference type="RefSeq" id="WP_128641602.1">
    <property type="nucleotide sequence ID" value="NZ_CP008947.1"/>
</dbReference>
<dbReference type="EMBL" id="CP008947">
    <property type="protein sequence ID" value="AII09260.1"/>
    <property type="molecule type" value="Genomic_DNA"/>
</dbReference>
<gene>
    <name evidence="1" type="ORF">EP51_33335</name>
</gene>
<evidence type="ECO:0000313" key="2">
    <source>
        <dbReference type="Proteomes" id="UP000028488"/>
    </source>
</evidence>
<accession>A0A076ET39</accession>
<dbReference type="eggNOG" id="ENOG5033H2R">
    <property type="taxonomic scope" value="Bacteria"/>
</dbReference>
<sequence>MTGPVPPDTHAEDISERIVAAVLATPGVAAMHGGAFGEVATYLPGRRVTGVTVGPTSCAVHLSARYPANVVDTAERVRAAVESLVDVPVDVTIEDLLTETGQAQ</sequence>
<evidence type="ECO:0000313" key="1">
    <source>
        <dbReference type="EMBL" id="AII09260.1"/>
    </source>
</evidence>
<protein>
    <recommendedName>
        <fullName evidence="3">Asp23/Gls24 family envelope stress response protein</fullName>
    </recommendedName>
</protein>